<dbReference type="KEGG" id="osn:115213340"/>
<feature type="coiled-coil region" evidence="1">
    <location>
        <begin position="275"/>
        <end position="302"/>
    </location>
</feature>
<dbReference type="Proteomes" id="UP000515154">
    <property type="component" value="Linkage group LG6"/>
</dbReference>
<dbReference type="InterPro" id="IPR029512">
    <property type="entry name" value="CCDC154"/>
</dbReference>
<accession>A0A7E6EX61</accession>
<feature type="coiled-coil region" evidence="1">
    <location>
        <begin position="535"/>
        <end position="566"/>
    </location>
</feature>
<keyword evidence="2" id="KW-1185">Reference proteome</keyword>
<feature type="coiled-coil region" evidence="1">
    <location>
        <begin position="139"/>
        <end position="226"/>
    </location>
</feature>
<name>A0A7E6EX61_9MOLL</name>
<dbReference type="PANTHER" id="PTHR35153">
    <property type="entry name" value="COILED-COIL DOMAIN-CONTAINING PROTEIN 154"/>
    <property type="match status" value="1"/>
</dbReference>
<evidence type="ECO:0000313" key="2">
    <source>
        <dbReference type="Proteomes" id="UP000515154"/>
    </source>
</evidence>
<evidence type="ECO:0000313" key="3">
    <source>
        <dbReference type="RefSeq" id="XP_036360181.1"/>
    </source>
</evidence>
<dbReference type="RefSeq" id="XP_036360181.1">
    <property type="nucleotide sequence ID" value="XM_036504288.1"/>
</dbReference>
<dbReference type="PANTHER" id="PTHR35153:SF1">
    <property type="entry name" value="COILED-COIL DOMAIN-CONTAINING PROTEIN 154"/>
    <property type="match status" value="1"/>
</dbReference>
<keyword evidence="1" id="KW-0175">Coiled coil</keyword>
<organism evidence="2 3">
    <name type="scientific">Octopus sinensis</name>
    <name type="common">East Asian common octopus</name>
    <dbReference type="NCBI Taxonomy" id="2607531"/>
    <lineage>
        <taxon>Eukaryota</taxon>
        <taxon>Metazoa</taxon>
        <taxon>Spiralia</taxon>
        <taxon>Lophotrochozoa</taxon>
        <taxon>Mollusca</taxon>
        <taxon>Cephalopoda</taxon>
        <taxon>Coleoidea</taxon>
        <taxon>Octopodiformes</taxon>
        <taxon>Octopoda</taxon>
        <taxon>Incirrata</taxon>
        <taxon>Octopodidae</taxon>
        <taxon>Octopus</taxon>
    </lineage>
</organism>
<dbReference type="Pfam" id="PF15450">
    <property type="entry name" value="CCDC154"/>
    <property type="match status" value="1"/>
</dbReference>
<feature type="coiled-coil region" evidence="1">
    <location>
        <begin position="86"/>
        <end position="113"/>
    </location>
</feature>
<gene>
    <name evidence="3" type="primary">LOC115213340</name>
</gene>
<feature type="coiled-coil region" evidence="1">
    <location>
        <begin position="434"/>
        <end position="461"/>
    </location>
</feature>
<proteinExistence type="predicted"/>
<reference evidence="3" key="1">
    <citation type="submission" date="2025-08" db="UniProtKB">
        <authorList>
            <consortium name="RefSeq"/>
        </authorList>
    </citation>
    <scope>IDENTIFICATION</scope>
</reference>
<dbReference type="AlphaFoldDB" id="A0A7E6EX61"/>
<protein>
    <submittedName>
        <fullName evidence="3">Coiled-coil domain-containing protein 154-like isoform X1</fullName>
    </submittedName>
</protein>
<feature type="coiled-coil region" evidence="1">
    <location>
        <begin position="350"/>
        <end position="396"/>
    </location>
</feature>
<sequence>MFPNYFWHRDGTGDLRILQELASIPSSQFPSKYSQLPDINGPSSSNPTNQLIPYAGNAGASPFQSTSNEMETHGSNERFRSMEARLNISEKSCRALLEEMVRLQNDLKSSVRRSEEVIHEQALSRQQIDALVRKNIDSLMHLSSRIQRLEQKIQQDEIALNMLKNQAQNLEQIAKGSQQDLFGKKDMHMTKIQELQMELESVIQEKKQLEMLMTELSGNLRQVTSRIDSQHSKLSNTISEVIMTTKRLENEQRVAQDALKKSLQNRTDPASTYLRDQIESRINDLQETIQTARQNQEQEVQQRISSEQNVFRRLAEVEASVNNQTRKQDETLHSISLLQKDREHNKDYNIQRLQNQLQDSIEEISQRLHQKEMAIRDELQEKFLQLERLCQQERTHRTELERSLKGDTERIAQSHKQRYTTELQNLVDTVKADKSKTKETLQKLNEGIQLLEQTFDNNKKRLEKIVSAEIHSRKTHEKATTDKFYEVQEKIQIATIHIQQNLGEVKGRLEDYMNKIQKEVLDIIQEKTDATTRALADLDARLNLEKERIQNVEESIEEQIANVLKNIPNPEDLKQKVEINEHQISQISQTQEDYTKELRGYKRQIENFPNEIYSLDERLKLLKAEIESRVSTEAQIRLENIEKIQQQLASMPKQSAQQPIVPYATEKDIENCQNSIKRLAESVQTVKTVLGMKIQSEQKLRVSEVKSLQNELIRIRAMIEPIVGKRPRIFVKAWIDEKLPLTADINKWTIYTAYRWLSWKKEWLRPVQRKRLRSR</sequence>
<evidence type="ECO:0000256" key="1">
    <source>
        <dbReference type="SAM" id="Coils"/>
    </source>
</evidence>